<dbReference type="EMBL" id="JAUEIE010000001">
    <property type="protein sequence ID" value="MDN0021836.1"/>
    <property type="molecule type" value="Genomic_DNA"/>
</dbReference>
<comment type="caution">
    <text evidence="3">The sequence shown here is derived from an EMBL/GenBank/DDBJ whole genome shotgun (WGS) entry which is preliminary data.</text>
</comment>
<organism evidence="3 5">
    <name type="scientific">Leyella lascolaii</name>
    <dbReference type="NCBI Taxonomy" id="1776379"/>
    <lineage>
        <taxon>Bacteria</taxon>
        <taxon>Pseudomonadati</taxon>
        <taxon>Bacteroidota</taxon>
        <taxon>Bacteroidia</taxon>
        <taxon>Bacteroidales</taxon>
        <taxon>Prevotellaceae</taxon>
        <taxon>Leyella</taxon>
    </lineage>
</organism>
<keyword evidence="4" id="KW-1185">Reference proteome</keyword>
<dbReference type="GO" id="GO:0016757">
    <property type="term" value="F:glycosyltransferase activity"/>
    <property type="evidence" value="ECO:0007669"/>
    <property type="project" value="UniProtKB-KW"/>
</dbReference>
<dbReference type="Proteomes" id="UP001168478">
    <property type="component" value="Unassembled WGS sequence"/>
</dbReference>
<dbReference type="InterPro" id="IPR028098">
    <property type="entry name" value="Glyco_trans_4-like_N"/>
</dbReference>
<dbReference type="SUPFAM" id="SSF53756">
    <property type="entry name" value="UDP-Glycosyltransferase/glycogen phosphorylase"/>
    <property type="match status" value="1"/>
</dbReference>
<dbReference type="CDD" id="cd03801">
    <property type="entry name" value="GT4_PimA-like"/>
    <property type="match status" value="1"/>
</dbReference>
<accession>A0AAW7JEM4</accession>
<feature type="domain" description="Glycosyltransferase subfamily 4-like N-terminal" evidence="1">
    <location>
        <begin position="26"/>
        <end position="193"/>
    </location>
</feature>
<dbReference type="Pfam" id="PF13439">
    <property type="entry name" value="Glyco_transf_4"/>
    <property type="match status" value="1"/>
</dbReference>
<dbReference type="EC" id="2.4.-.-" evidence="3"/>
<dbReference type="EMBL" id="JAUEIF010000001">
    <property type="protein sequence ID" value="MDN0024333.1"/>
    <property type="molecule type" value="Genomic_DNA"/>
</dbReference>
<evidence type="ECO:0000313" key="5">
    <source>
        <dbReference type="Proteomes" id="UP001168478"/>
    </source>
</evidence>
<dbReference type="PANTHER" id="PTHR12526:SF630">
    <property type="entry name" value="GLYCOSYLTRANSFERASE"/>
    <property type="match status" value="1"/>
</dbReference>
<dbReference type="AlphaFoldDB" id="A0AAW7JEM4"/>
<reference evidence="3" key="2">
    <citation type="submission" date="2023-08" db="EMBL/GenBank/DDBJ databases">
        <title>Identification and characterization of horizontal gene transfer across gut microbiota members of farm animals based on homology search.</title>
        <authorList>
            <person name="Schwarzerova J."/>
            <person name="Nykrynova M."/>
            <person name="Jureckova K."/>
            <person name="Cejkova D."/>
            <person name="Rychlik I."/>
        </authorList>
    </citation>
    <scope>NUCLEOTIDE SEQUENCE</scope>
    <source>
        <strain evidence="3">ET15</strain>
        <strain evidence="2">ET37</strain>
    </source>
</reference>
<dbReference type="PANTHER" id="PTHR12526">
    <property type="entry name" value="GLYCOSYLTRANSFERASE"/>
    <property type="match status" value="1"/>
</dbReference>
<evidence type="ECO:0000313" key="2">
    <source>
        <dbReference type="EMBL" id="MDN0021836.1"/>
    </source>
</evidence>
<evidence type="ECO:0000313" key="4">
    <source>
        <dbReference type="Proteomes" id="UP001167831"/>
    </source>
</evidence>
<name>A0AAW7JEM4_9BACT</name>
<proteinExistence type="predicted"/>
<evidence type="ECO:0000313" key="3">
    <source>
        <dbReference type="EMBL" id="MDN0024333.1"/>
    </source>
</evidence>
<reference evidence="3" key="1">
    <citation type="submission" date="2023-06" db="EMBL/GenBank/DDBJ databases">
        <authorList>
            <person name="Zeman M."/>
            <person name="Kubasova T."/>
            <person name="Jahodarova E."/>
            <person name="Nykrynova M."/>
            <person name="Rychlik I."/>
        </authorList>
    </citation>
    <scope>NUCLEOTIDE SEQUENCE</scope>
    <source>
        <strain evidence="3">ET15</strain>
        <strain evidence="2">ET37</strain>
    </source>
</reference>
<keyword evidence="3" id="KW-0808">Transferase</keyword>
<gene>
    <name evidence="2" type="ORF">QVN81_02180</name>
    <name evidence="3" type="ORF">QVN84_02175</name>
</gene>
<dbReference type="Gene3D" id="3.40.50.2000">
    <property type="entry name" value="Glycogen Phosphorylase B"/>
    <property type="match status" value="2"/>
</dbReference>
<dbReference type="Pfam" id="PF13692">
    <property type="entry name" value="Glyco_trans_1_4"/>
    <property type="match status" value="1"/>
</dbReference>
<sequence>MTDTGKHDGRKRPVRIFHIVTHFDLGGAEKVAANIASSHTAGTEYHMVEVMRASTPFTREFIGGLNRSGIRFHRAHMPDIRFHFLFERIAALCFPLWFLPVYMRWRPDVVHVHTETPDMCIRFFRLLFPWTRRCRIVRTVHNTRLWTGQERLGRNMERFFQRAASNVAISPSVQSCYAKAYGLTLPIIYNGVQPVAQKPYAGIKEGCINVLFAGRMERQKGVEHLIRLLGSMAGDRRYHFHVMGDGSLLPDVERAVARCGNATLTSPMYGLSGVLSSFDCLFMPSEFEGLSIMSIEASMAGLPVVANDCPGLGDTLPPSWLLKVSGNDDEAFLRLFREVIPRSDLRSLGAEAKAYAMSRFGIRHMQEEYEKIYLG</sequence>
<evidence type="ECO:0000259" key="1">
    <source>
        <dbReference type="Pfam" id="PF13439"/>
    </source>
</evidence>
<protein>
    <submittedName>
        <fullName evidence="3">Glycosyltransferase family 4 protein</fullName>
        <ecNumber evidence="3">2.4.-.-</ecNumber>
    </submittedName>
</protein>
<dbReference type="Proteomes" id="UP001167831">
    <property type="component" value="Unassembled WGS sequence"/>
</dbReference>
<dbReference type="RefSeq" id="WP_289824578.1">
    <property type="nucleotide sequence ID" value="NZ_JAUEIE010000001.1"/>
</dbReference>
<keyword evidence="3" id="KW-0328">Glycosyltransferase</keyword>